<dbReference type="RefSeq" id="XP_033656214.1">
    <property type="nucleotide sequence ID" value="XM_033797815.1"/>
</dbReference>
<evidence type="ECO:0000313" key="3">
    <source>
        <dbReference type="EMBL" id="KAF2278675.1"/>
    </source>
</evidence>
<evidence type="ECO:0000256" key="1">
    <source>
        <dbReference type="SAM" id="MobiDB-lite"/>
    </source>
</evidence>
<feature type="compositionally biased region" description="Polar residues" evidence="1">
    <location>
        <begin position="79"/>
        <end position="88"/>
    </location>
</feature>
<protein>
    <submittedName>
        <fullName evidence="3">Uncharacterized protein</fullName>
    </submittedName>
</protein>
<keyword evidence="2" id="KW-0812">Transmembrane</keyword>
<reference evidence="3" key="1">
    <citation type="journal article" date="2020" name="Stud. Mycol.">
        <title>101 Dothideomycetes genomes: a test case for predicting lifestyles and emergence of pathogens.</title>
        <authorList>
            <person name="Haridas S."/>
            <person name="Albert R."/>
            <person name="Binder M."/>
            <person name="Bloem J."/>
            <person name="Labutti K."/>
            <person name="Salamov A."/>
            <person name="Andreopoulos B."/>
            <person name="Baker S."/>
            <person name="Barry K."/>
            <person name="Bills G."/>
            <person name="Bluhm B."/>
            <person name="Cannon C."/>
            <person name="Castanera R."/>
            <person name="Culley D."/>
            <person name="Daum C."/>
            <person name="Ezra D."/>
            <person name="Gonzalez J."/>
            <person name="Henrissat B."/>
            <person name="Kuo A."/>
            <person name="Liang C."/>
            <person name="Lipzen A."/>
            <person name="Lutzoni F."/>
            <person name="Magnuson J."/>
            <person name="Mondo S."/>
            <person name="Nolan M."/>
            <person name="Ohm R."/>
            <person name="Pangilinan J."/>
            <person name="Park H.-J."/>
            <person name="Ramirez L."/>
            <person name="Alfaro M."/>
            <person name="Sun H."/>
            <person name="Tritt A."/>
            <person name="Yoshinaga Y."/>
            <person name="Zwiers L.-H."/>
            <person name="Turgeon B."/>
            <person name="Goodwin S."/>
            <person name="Spatafora J."/>
            <person name="Crous P."/>
            <person name="Grigoriev I."/>
        </authorList>
    </citation>
    <scope>NUCLEOTIDE SEQUENCE</scope>
    <source>
        <strain evidence="3">CBS 379.55</strain>
    </source>
</reference>
<feature type="compositionally biased region" description="Basic and acidic residues" evidence="1">
    <location>
        <begin position="145"/>
        <end position="158"/>
    </location>
</feature>
<sequence>MISLASLFLLIKLIMITVVGLYFAEKCGYTSSEPSHQAFVPRKQLRPHLPPYATGRSRLDNMHTAPTAPFPLVSERPSSRSGLQSQELQRAVQEAVARRTGSPVRTRSRSSTASSASAQSRGSEGRTRSPLKMSSSVSKSKSKSRSREREEGKEESKERRRGVLRRGRSGSSGSSGSRG</sequence>
<feature type="compositionally biased region" description="Low complexity" evidence="1">
    <location>
        <begin position="169"/>
        <end position="179"/>
    </location>
</feature>
<dbReference type="Proteomes" id="UP000800097">
    <property type="component" value="Unassembled WGS sequence"/>
</dbReference>
<feature type="compositionally biased region" description="Basic residues" evidence="1">
    <location>
        <begin position="159"/>
        <end position="168"/>
    </location>
</feature>
<gene>
    <name evidence="3" type="ORF">EI97DRAFT_430937</name>
</gene>
<evidence type="ECO:0000256" key="2">
    <source>
        <dbReference type="SAM" id="Phobius"/>
    </source>
</evidence>
<organism evidence="3 4">
    <name type="scientific">Westerdykella ornata</name>
    <dbReference type="NCBI Taxonomy" id="318751"/>
    <lineage>
        <taxon>Eukaryota</taxon>
        <taxon>Fungi</taxon>
        <taxon>Dikarya</taxon>
        <taxon>Ascomycota</taxon>
        <taxon>Pezizomycotina</taxon>
        <taxon>Dothideomycetes</taxon>
        <taxon>Pleosporomycetidae</taxon>
        <taxon>Pleosporales</taxon>
        <taxon>Sporormiaceae</taxon>
        <taxon>Westerdykella</taxon>
    </lineage>
</organism>
<keyword evidence="2" id="KW-0472">Membrane</keyword>
<dbReference type="AlphaFoldDB" id="A0A6A6JQY2"/>
<feature type="transmembrane region" description="Helical" evidence="2">
    <location>
        <begin position="7"/>
        <end position="24"/>
    </location>
</feature>
<dbReference type="EMBL" id="ML986487">
    <property type="protein sequence ID" value="KAF2278675.1"/>
    <property type="molecule type" value="Genomic_DNA"/>
</dbReference>
<proteinExistence type="predicted"/>
<name>A0A6A6JQY2_WESOR</name>
<keyword evidence="2" id="KW-1133">Transmembrane helix</keyword>
<accession>A0A6A6JQY2</accession>
<dbReference type="GeneID" id="54550990"/>
<feature type="compositionally biased region" description="Low complexity" evidence="1">
    <location>
        <begin position="98"/>
        <end position="122"/>
    </location>
</feature>
<feature type="region of interest" description="Disordered" evidence="1">
    <location>
        <begin position="34"/>
        <end position="179"/>
    </location>
</feature>
<keyword evidence="4" id="KW-1185">Reference proteome</keyword>
<evidence type="ECO:0000313" key="4">
    <source>
        <dbReference type="Proteomes" id="UP000800097"/>
    </source>
</evidence>